<dbReference type="SMART" id="SM00382">
    <property type="entry name" value="AAA"/>
    <property type="match status" value="1"/>
</dbReference>
<dbReference type="SUPFAM" id="SSF55785">
    <property type="entry name" value="PYP-like sensor domain (PAS domain)"/>
    <property type="match status" value="1"/>
</dbReference>
<organism evidence="12 13">
    <name type="scientific">Microbulbifer celer</name>
    <dbReference type="NCBI Taxonomy" id="435905"/>
    <lineage>
        <taxon>Bacteria</taxon>
        <taxon>Pseudomonadati</taxon>
        <taxon>Pseudomonadota</taxon>
        <taxon>Gammaproteobacteria</taxon>
        <taxon>Cellvibrionales</taxon>
        <taxon>Microbulbiferaceae</taxon>
        <taxon>Microbulbifer</taxon>
    </lineage>
</organism>
<dbReference type="InterPro" id="IPR030828">
    <property type="entry name" value="HTH_TyrR"/>
</dbReference>
<dbReference type="GO" id="GO:0003677">
    <property type="term" value="F:DNA binding"/>
    <property type="evidence" value="ECO:0007669"/>
    <property type="project" value="UniProtKB-KW"/>
</dbReference>
<proteinExistence type="predicted"/>
<dbReference type="InterPro" id="IPR045865">
    <property type="entry name" value="ACT-like_dom_sf"/>
</dbReference>
<dbReference type="SUPFAM" id="SSF52540">
    <property type="entry name" value="P-loop containing nucleoside triphosphate hydrolases"/>
    <property type="match status" value="1"/>
</dbReference>
<dbReference type="RefSeq" id="WP_230438634.1">
    <property type="nucleotide sequence ID" value="NZ_CP087715.1"/>
</dbReference>
<evidence type="ECO:0000256" key="7">
    <source>
        <dbReference type="ARBA" id="ARBA00023015"/>
    </source>
</evidence>
<keyword evidence="7" id="KW-0805">Transcription regulation</keyword>
<dbReference type="InterPro" id="IPR027417">
    <property type="entry name" value="P-loop_NTPase"/>
</dbReference>
<keyword evidence="8 12" id="KW-0238">DNA-binding</keyword>
<keyword evidence="6" id="KW-0067">ATP-binding</keyword>
<evidence type="ECO:0000256" key="10">
    <source>
        <dbReference type="ARBA" id="ARBA00029500"/>
    </source>
</evidence>
<dbReference type="InterPro" id="IPR000014">
    <property type="entry name" value="PAS"/>
</dbReference>
<evidence type="ECO:0000313" key="12">
    <source>
        <dbReference type="EMBL" id="MFD1216524.1"/>
    </source>
</evidence>
<dbReference type="InterPro" id="IPR035965">
    <property type="entry name" value="PAS-like_dom_sf"/>
</dbReference>
<keyword evidence="2" id="KW-0963">Cytoplasm</keyword>
<dbReference type="Gene3D" id="3.40.50.300">
    <property type="entry name" value="P-loop containing nucleotide triphosphate hydrolases"/>
    <property type="match status" value="1"/>
</dbReference>
<keyword evidence="13" id="KW-1185">Reference proteome</keyword>
<evidence type="ECO:0000256" key="6">
    <source>
        <dbReference type="ARBA" id="ARBA00022840"/>
    </source>
</evidence>
<dbReference type="SUPFAM" id="SSF55021">
    <property type="entry name" value="ACT-like"/>
    <property type="match status" value="1"/>
</dbReference>
<dbReference type="InterPro" id="IPR002078">
    <property type="entry name" value="Sigma_54_int"/>
</dbReference>
<dbReference type="Pfam" id="PF14532">
    <property type="entry name" value="Sigma54_activ_2"/>
    <property type="match status" value="1"/>
</dbReference>
<sequence>MRVEITCSNRVGILQEIMAIFGEYRVNITSGELGGDDGDKVYLAAPGLLMTQYQTIERALSRVPGLRRVRRIELMPSERRHFELDTLLQHVVDEPVLSVDPEGRIIAANLAAAKACGVSQGQLAGMQLQRFVPRLQLDALLEGYTVPRYGLPVTLRGKTYRLDWSPIALRENPAGPESLAGAVLTLAPVEASYFEPGVQGGSANFVSDSSPPVLWDSGRRREACLRLQQLAPLSEPLLIIGERGAGKTTFAAAAHHLSPLADRCGARWLACDRVAELSKCADDVVIIDDLDLWSPEGQIQLVSAMRQKSAGRRLIATVASVDKLAPALLQFLSTLTLRLPPLRTMRPVLGAFASRILAMQGETVMLDEGAQGALMLSDWPNNFCGLTAVLLAGSEHARKRGSGTLVREDLPGLMTETRLPWHAWGEGLGYREMMEKIERALLEEFTRTQPSTRELARRLGISHTAVANKLRKYGLNVKHPS</sequence>
<comment type="caution">
    <text evidence="12">The sequence shown here is derived from an EMBL/GenBank/DDBJ whole genome shotgun (WGS) entry which is preliminary data.</text>
</comment>
<evidence type="ECO:0000259" key="11">
    <source>
        <dbReference type="PROSITE" id="PS50112"/>
    </source>
</evidence>
<dbReference type="InterPro" id="IPR003593">
    <property type="entry name" value="AAA+_ATPase"/>
</dbReference>
<evidence type="ECO:0000256" key="1">
    <source>
        <dbReference type="ARBA" id="ARBA00004496"/>
    </source>
</evidence>
<reference evidence="13" key="1">
    <citation type="journal article" date="2019" name="Int. J. Syst. Evol. Microbiol.">
        <title>The Global Catalogue of Microorganisms (GCM) 10K type strain sequencing project: providing services to taxonomists for standard genome sequencing and annotation.</title>
        <authorList>
            <consortium name="The Broad Institute Genomics Platform"/>
            <consortium name="The Broad Institute Genome Sequencing Center for Infectious Disease"/>
            <person name="Wu L."/>
            <person name="Ma J."/>
        </authorList>
    </citation>
    <scope>NUCLEOTIDE SEQUENCE [LARGE SCALE GENOMIC DNA]</scope>
    <source>
        <strain evidence="13">CCUG 54356</strain>
    </source>
</reference>
<evidence type="ECO:0000256" key="2">
    <source>
        <dbReference type="ARBA" id="ARBA00022490"/>
    </source>
</evidence>
<evidence type="ECO:0000313" key="13">
    <source>
        <dbReference type="Proteomes" id="UP001597264"/>
    </source>
</evidence>
<dbReference type="Gene3D" id="3.30.450.20">
    <property type="entry name" value="PAS domain"/>
    <property type="match status" value="1"/>
</dbReference>
<dbReference type="NCBIfam" id="TIGR04381">
    <property type="entry name" value="HTH_TypR"/>
    <property type="match status" value="1"/>
</dbReference>
<accession>A0ABW3U7K4</accession>
<keyword evidence="5" id="KW-0058">Aromatic hydrocarbons catabolism</keyword>
<protein>
    <recommendedName>
        <fullName evidence="10">HTH-type transcriptional regulatory protein TyrR</fullName>
    </recommendedName>
</protein>
<dbReference type="SUPFAM" id="SSF46689">
    <property type="entry name" value="Homeodomain-like"/>
    <property type="match status" value="1"/>
</dbReference>
<keyword evidence="4" id="KW-0547">Nucleotide-binding</keyword>
<dbReference type="PANTHER" id="PTHR32071">
    <property type="entry name" value="TRANSCRIPTIONAL REGULATORY PROTEIN"/>
    <property type="match status" value="1"/>
</dbReference>
<name>A0ABW3U7K4_9GAMM</name>
<evidence type="ECO:0000256" key="4">
    <source>
        <dbReference type="ARBA" id="ARBA00022741"/>
    </source>
</evidence>
<dbReference type="PANTHER" id="PTHR32071:SF3">
    <property type="entry name" value="HTH-TYPE TRANSCRIPTIONAL REGULATORY PROTEIN TYRR"/>
    <property type="match status" value="1"/>
</dbReference>
<dbReference type="Proteomes" id="UP001597264">
    <property type="component" value="Unassembled WGS sequence"/>
</dbReference>
<keyword evidence="9" id="KW-0804">Transcription</keyword>
<evidence type="ECO:0000256" key="3">
    <source>
        <dbReference type="ARBA" id="ARBA00022491"/>
    </source>
</evidence>
<feature type="domain" description="PAS" evidence="11">
    <location>
        <begin position="80"/>
        <end position="125"/>
    </location>
</feature>
<dbReference type="Pfam" id="PF18024">
    <property type="entry name" value="HTH_50"/>
    <property type="match status" value="1"/>
</dbReference>
<dbReference type="EMBL" id="JBHTLR010000007">
    <property type="protein sequence ID" value="MFD1216524.1"/>
    <property type="molecule type" value="Genomic_DNA"/>
</dbReference>
<comment type="subcellular location">
    <subcellularLocation>
        <location evidence="1">Cytoplasm</location>
    </subcellularLocation>
</comment>
<dbReference type="Gene3D" id="3.30.70.260">
    <property type="match status" value="1"/>
</dbReference>
<gene>
    <name evidence="12" type="ORF">ACFQ2X_07945</name>
</gene>
<dbReference type="Gene3D" id="1.10.10.60">
    <property type="entry name" value="Homeodomain-like"/>
    <property type="match status" value="1"/>
</dbReference>
<keyword evidence="3" id="KW-0678">Repressor</keyword>
<dbReference type="InterPro" id="IPR009057">
    <property type="entry name" value="Homeodomain-like_sf"/>
</dbReference>
<evidence type="ECO:0000256" key="5">
    <source>
        <dbReference type="ARBA" id="ARBA00022797"/>
    </source>
</evidence>
<dbReference type="PROSITE" id="PS50112">
    <property type="entry name" value="PAS"/>
    <property type="match status" value="1"/>
</dbReference>
<evidence type="ECO:0000256" key="9">
    <source>
        <dbReference type="ARBA" id="ARBA00023163"/>
    </source>
</evidence>
<evidence type="ECO:0000256" key="8">
    <source>
        <dbReference type="ARBA" id="ARBA00023125"/>
    </source>
</evidence>